<dbReference type="AlphaFoldDB" id="B7Q7M5"/>
<dbReference type="EMBL" id="DS876681">
    <property type="protein sequence ID" value="EEC14847.1"/>
    <property type="molecule type" value="Genomic_DNA"/>
</dbReference>
<name>B7Q7M5_IXOSC</name>
<protein>
    <submittedName>
        <fullName evidence="1 2">Uncharacterized protein</fullName>
    </submittedName>
</protein>
<dbReference type="InterPro" id="IPR029982">
    <property type="entry name" value="Kptn"/>
</dbReference>
<gene>
    <name evidence="1" type="ORF">IscW_ISCW020882</name>
</gene>
<dbReference type="VEuPathDB" id="VectorBase:ISCI020882"/>
<dbReference type="PANTHER" id="PTHR15435:SF2">
    <property type="entry name" value="KICSTOR COMPLEX PROTEIN KAPTIN"/>
    <property type="match status" value="1"/>
</dbReference>
<dbReference type="PANTHER" id="PTHR15435">
    <property type="entry name" value="KICSTOR COMPLEX PROTEIN KAPTIN"/>
    <property type="match status" value="1"/>
</dbReference>
<sequence length="126" mass="13802">MQEVLVYKLERFPSGKEAYALLWQQTVSHPILSLRYLDIMGDGACELLVLSTKGLHILQVDLDSPVSAVQFFEDGVFLPIPEFLENGESLRGAGVCDQFDSVTCGCIADIDMDGENEVILGTYGQG</sequence>
<dbReference type="VEuPathDB" id="VectorBase:ISCP_030147"/>
<reference evidence="2" key="2">
    <citation type="submission" date="2020-05" db="UniProtKB">
        <authorList>
            <consortium name="EnsemblMetazoa"/>
        </authorList>
    </citation>
    <scope>IDENTIFICATION</scope>
    <source>
        <strain evidence="2">wikel</strain>
    </source>
</reference>
<evidence type="ECO:0000313" key="3">
    <source>
        <dbReference type="Proteomes" id="UP000001555"/>
    </source>
</evidence>
<dbReference type="EMBL" id="ABJB010999862">
    <property type="status" value="NOT_ANNOTATED_CDS"/>
    <property type="molecule type" value="Genomic_DNA"/>
</dbReference>
<accession>B7Q7M5</accession>
<dbReference type="GO" id="GO:0007015">
    <property type="term" value="P:actin filament organization"/>
    <property type="evidence" value="ECO:0007669"/>
    <property type="project" value="InterPro"/>
</dbReference>
<dbReference type="HOGENOM" id="CLU_1984024_0_0_1"/>
<dbReference type="GO" id="GO:0003779">
    <property type="term" value="F:actin binding"/>
    <property type="evidence" value="ECO:0007669"/>
    <property type="project" value="InterPro"/>
</dbReference>
<dbReference type="EnsemblMetazoa" id="ISCW020882-RA">
    <property type="protein sequence ID" value="ISCW020882-PA"/>
    <property type="gene ID" value="ISCW020882"/>
</dbReference>
<dbReference type="EMBL" id="ABJB010277490">
    <property type="status" value="NOT_ANNOTATED_CDS"/>
    <property type="molecule type" value="Genomic_DNA"/>
</dbReference>
<dbReference type="OrthoDB" id="10267127at2759"/>
<reference evidence="1 3" key="1">
    <citation type="submission" date="2008-03" db="EMBL/GenBank/DDBJ databases">
        <title>Annotation of Ixodes scapularis.</title>
        <authorList>
            <consortium name="Ixodes scapularis Genome Project Consortium"/>
            <person name="Caler E."/>
            <person name="Hannick L.I."/>
            <person name="Bidwell S."/>
            <person name="Joardar V."/>
            <person name="Thiagarajan M."/>
            <person name="Amedeo P."/>
            <person name="Galinsky K.J."/>
            <person name="Schobel S."/>
            <person name="Inman J."/>
            <person name="Hostetler J."/>
            <person name="Miller J."/>
            <person name="Hammond M."/>
            <person name="Megy K."/>
            <person name="Lawson D."/>
            <person name="Kodira C."/>
            <person name="Sutton G."/>
            <person name="Meyer J."/>
            <person name="Hill C.A."/>
            <person name="Birren B."/>
            <person name="Nene V."/>
            <person name="Collins F."/>
            <person name="Alarcon-Chaidez F."/>
            <person name="Wikel S."/>
            <person name="Strausberg R."/>
        </authorList>
    </citation>
    <scope>NUCLEOTIDE SEQUENCE [LARGE SCALE GENOMIC DNA]</scope>
    <source>
        <strain evidence="3">Wikel</strain>
        <strain evidence="1">Wikel colony</strain>
    </source>
</reference>
<keyword evidence="3" id="KW-1185">Reference proteome</keyword>
<evidence type="ECO:0000313" key="1">
    <source>
        <dbReference type="EMBL" id="EEC14847.1"/>
    </source>
</evidence>
<dbReference type="InParanoid" id="B7Q7M5"/>
<evidence type="ECO:0000313" key="2">
    <source>
        <dbReference type="EnsemblMetazoa" id="ISCW020882-PA"/>
    </source>
</evidence>
<proteinExistence type="predicted"/>
<dbReference type="VEuPathDB" id="VectorBase:ISCW020882"/>
<dbReference type="PaxDb" id="6945-B7Q7M5"/>
<dbReference type="Proteomes" id="UP000001555">
    <property type="component" value="Unassembled WGS sequence"/>
</dbReference>
<organism>
    <name type="scientific">Ixodes scapularis</name>
    <name type="common">Black-legged tick</name>
    <name type="synonym">Deer tick</name>
    <dbReference type="NCBI Taxonomy" id="6945"/>
    <lineage>
        <taxon>Eukaryota</taxon>
        <taxon>Metazoa</taxon>
        <taxon>Ecdysozoa</taxon>
        <taxon>Arthropoda</taxon>
        <taxon>Chelicerata</taxon>
        <taxon>Arachnida</taxon>
        <taxon>Acari</taxon>
        <taxon>Parasitiformes</taxon>
        <taxon>Ixodida</taxon>
        <taxon>Ixodoidea</taxon>
        <taxon>Ixodidae</taxon>
        <taxon>Ixodinae</taxon>
        <taxon>Ixodes</taxon>
    </lineage>
</organism>
<dbReference type="GO" id="GO:0015629">
    <property type="term" value="C:actin cytoskeleton"/>
    <property type="evidence" value="ECO:0007669"/>
    <property type="project" value="InterPro"/>
</dbReference>
<dbReference type="STRING" id="6945.B7Q7M5"/>